<dbReference type="AlphaFoldDB" id="A0A7J3M3W8"/>
<name>A0A7J3M3W8_ARCFL</name>
<dbReference type="Gene3D" id="1.10.10.10">
    <property type="entry name" value="Winged helix-like DNA-binding domain superfamily/Winged helix DNA-binding domain"/>
    <property type="match status" value="1"/>
</dbReference>
<dbReference type="InterPro" id="IPR002831">
    <property type="entry name" value="Tscrpt_reg_TrmB_N"/>
</dbReference>
<sequence length="128" mass="14784">MMSIKQMAKTMDCKSFLQCFFGLNSEDVRVYEALSMGFERIEDISKFVGKKENSVYKSLQKLMISGLAYREKKVIEGGGYYFVYKPTPKSEIAREIENVLNELCEKVKSLMRDFLDSGPRLQGLRNLQ</sequence>
<accession>A0A7J3M3W8</accession>
<feature type="domain" description="Transcription regulator TrmB N-terminal" evidence="1">
    <location>
        <begin position="17"/>
        <end position="88"/>
    </location>
</feature>
<proteinExistence type="predicted"/>
<gene>
    <name evidence="2" type="ORF">ENT52_06755</name>
</gene>
<evidence type="ECO:0000259" key="1">
    <source>
        <dbReference type="Pfam" id="PF01978"/>
    </source>
</evidence>
<dbReference type="EMBL" id="DSYZ01000127">
    <property type="protein sequence ID" value="HGT83408.1"/>
    <property type="molecule type" value="Genomic_DNA"/>
</dbReference>
<dbReference type="Pfam" id="PF01978">
    <property type="entry name" value="TrmB"/>
    <property type="match status" value="1"/>
</dbReference>
<dbReference type="InterPro" id="IPR036388">
    <property type="entry name" value="WH-like_DNA-bd_sf"/>
</dbReference>
<comment type="caution">
    <text evidence="2">The sequence shown here is derived from an EMBL/GenBank/DDBJ whole genome shotgun (WGS) entry which is preliminary data.</text>
</comment>
<organism evidence="2">
    <name type="scientific">Archaeoglobus fulgidus</name>
    <dbReference type="NCBI Taxonomy" id="2234"/>
    <lineage>
        <taxon>Archaea</taxon>
        <taxon>Methanobacteriati</taxon>
        <taxon>Methanobacteriota</taxon>
        <taxon>Archaeoglobi</taxon>
        <taxon>Archaeoglobales</taxon>
        <taxon>Archaeoglobaceae</taxon>
        <taxon>Archaeoglobus</taxon>
    </lineage>
</organism>
<dbReference type="SUPFAM" id="SSF46785">
    <property type="entry name" value="Winged helix' DNA-binding domain"/>
    <property type="match status" value="1"/>
</dbReference>
<protein>
    <submittedName>
        <fullName evidence="2">TrmB family transcriptional regulator</fullName>
    </submittedName>
</protein>
<dbReference type="InterPro" id="IPR036390">
    <property type="entry name" value="WH_DNA-bd_sf"/>
</dbReference>
<reference evidence="2" key="1">
    <citation type="journal article" date="2020" name="mSystems">
        <title>Genome- and Community-Level Interaction Insights into Carbon Utilization and Element Cycling Functions of Hydrothermarchaeota in Hydrothermal Sediment.</title>
        <authorList>
            <person name="Zhou Z."/>
            <person name="Liu Y."/>
            <person name="Xu W."/>
            <person name="Pan J."/>
            <person name="Luo Z.H."/>
            <person name="Li M."/>
        </authorList>
    </citation>
    <scope>NUCLEOTIDE SEQUENCE [LARGE SCALE GENOMIC DNA]</scope>
    <source>
        <strain evidence="2">SpSt-587</strain>
    </source>
</reference>
<evidence type="ECO:0000313" key="2">
    <source>
        <dbReference type="EMBL" id="HGT83408.1"/>
    </source>
</evidence>